<dbReference type="Proteomes" id="UP000490982">
    <property type="component" value="Unassembled WGS sequence"/>
</dbReference>
<sequence>MNTEIDDLVKRDDRLRAMTEKAGSSVMGLPIARHRGVERMLANAADKRTGMAFDSTYGAAGWVPEVMQRNPFVRPVVAYRWA</sequence>
<organism evidence="1 2">
    <name type="scientific">Streptococcus pneumoniae</name>
    <dbReference type="NCBI Taxonomy" id="1313"/>
    <lineage>
        <taxon>Bacteria</taxon>
        <taxon>Bacillati</taxon>
        <taxon>Bacillota</taxon>
        <taxon>Bacilli</taxon>
        <taxon>Lactobacillales</taxon>
        <taxon>Streptococcaceae</taxon>
        <taxon>Streptococcus</taxon>
    </lineage>
</organism>
<evidence type="ECO:0000313" key="1">
    <source>
        <dbReference type="EMBL" id="MTW25789.1"/>
    </source>
</evidence>
<comment type="caution">
    <text evidence="1">The sequence shown here is derived from an EMBL/GenBank/DDBJ whole genome shotgun (WGS) entry which is preliminary data.</text>
</comment>
<dbReference type="RefSeq" id="WP_155459759.1">
    <property type="nucleotide sequence ID" value="NZ_WNHS01000644.1"/>
</dbReference>
<protein>
    <submittedName>
        <fullName evidence="1">Uncharacterized protein</fullName>
    </submittedName>
</protein>
<dbReference type="AlphaFoldDB" id="A0A6G2DWZ2"/>
<proteinExistence type="predicted"/>
<accession>A0A6G2DWZ2</accession>
<feature type="non-terminal residue" evidence="1">
    <location>
        <position position="82"/>
    </location>
</feature>
<evidence type="ECO:0000313" key="2">
    <source>
        <dbReference type="Proteomes" id="UP000490982"/>
    </source>
</evidence>
<dbReference type="EMBL" id="WNHS01000644">
    <property type="protein sequence ID" value="MTW25789.1"/>
    <property type="molecule type" value="Genomic_DNA"/>
</dbReference>
<reference evidence="1 2" key="1">
    <citation type="submission" date="2019-11" db="EMBL/GenBank/DDBJ databases">
        <title>Growth characteristics of pneumococcus vary with the chemical composition of the capsule and with environmental conditions.</title>
        <authorList>
            <person name="Tothpal A."/>
            <person name="Desobry K."/>
            <person name="Joshi S."/>
            <person name="Wyllie A.L."/>
            <person name="Weinberger D.M."/>
        </authorList>
    </citation>
    <scope>NUCLEOTIDE SEQUENCE [LARGE SCALE GENOMIC DNA]</scope>
    <source>
        <strain evidence="2">pnumococcus23A</strain>
    </source>
</reference>
<gene>
    <name evidence="1" type="ORF">GM537_13500</name>
</gene>
<name>A0A6G2DWZ2_STREE</name>